<name>A0A0E9QH34_ANGAN</name>
<reference evidence="1" key="1">
    <citation type="submission" date="2014-11" db="EMBL/GenBank/DDBJ databases">
        <authorList>
            <person name="Amaro Gonzalez C."/>
        </authorList>
    </citation>
    <scope>NUCLEOTIDE SEQUENCE</scope>
</reference>
<dbReference type="EMBL" id="GBXM01093159">
    <property type="protein sequence ID" value="JAH15418.1"/>
    <property type="molecule type" value="Transcribed_RNA"/>
</dbReference>
<protein>
    <submittedName>
        <fullName evidence="1">Uncharacterized protein</fullName>
    </submittedName>
</protein>
<dbReference type="EMBL" id="GBXM01091146">
    <property type="protein sequence ID" value="JAH17431.1"/>
    <property type="molecule type" value="Transcribed_RNA"/>
</dbReference>
<proteinExistence type="predicted"/>
<evidence type="ECO:0000313" key="1">
    <source>
        <dbReference type="EMBL" id="JAH15418.1"/>
    </source>
</evidence>
<sequence length="73" mass="8059">MASQQNTAPVNSAKCWWATAQNIFPAHCTEAHAHRISALGESSQHYREHGGLSILVYPWAAKMITPSVFPCNH</sequence>
<accession>A0A0E9QH34</accession>
<dbReference type="AlphaFoldDB" id="A0A0E9QH34"/>
<organism evidence="1">
    <name type="scientific">Anguilla anguilla</name>
    <name type="common">European freshwater eel</name>
    <name type="synonym">Muraena anguilla</name>
    <dbReference type="NCBI Taxonomy" id="7936"/>
    <lineage>
        <taxon>Eukaryota</taxon>
        <taxon>Metazoa</taxon>
        <taxon>Chordata</taxon>
        <taxon>Craniata</taxon>
        <taxon>Vertebrata</taxon>
        <taxon>Euteleostomi</taxon>
        <taxon>Actinopterygii</taxon>
        <taxon>Neopterygii</taxon>
        <taxon>Teleostei</taxon>
        <taxon>Anguilliformes</taxon>
        <taxon>Anguillidae</taxon>
        <taxon>Anguilla</taxon>
    </lineage>
</organism>
<reference evidence="1" key="2">
    <citation type="journal article" date="2015" name="Fish Shellfish Immunol.">
        <title>Early steps in the European eel (Anguilla anguilla)-Vibrio vulnificus interaction in the gills: Role of the RtxA13 toxin.</title>
        <authorList>
            <person name="Callol A."/>
            <person name="Pajuelo D."/>
            <person name="Ebbesson L."/>
            <person name="Teles M."/>
            <person name="MacKenzie S."/>
            <person name="Amaro C."/>
        </authorList>
    </citation>
    <scope>NUCLEOTIDE SEQUENCE</scope>
</reference>